<comment type="caution">
    <text evidence="1">The sequence shown here is derived from an EMBL/GenBank/DDBJ whole genome shotgun (WGS) entry which is preliminary data.</text>
</comment>
<evidence type="ECO:0000313" key="1">
    <source>
        <dbReference type="EMBL" id="TDT89772.1"/>
    </source>
</evidence>
<organism evidence="1 2">
    <name type="scientific">Pseudodesulfovibrio indicus</name>
    <dbReference type="NCBI Taxonomy" id="1716143"/>
    <lineage>
        <taxon>Bacteria</taxon>
        <taxon>Pseudomonadati</taxon>
        <taxon>Thermodesulfobacteriota</taxon>
        <taxon>Desulfovibrionia</taxon>
        <taxon>Desulfovibrionales</taxon>
        <taxon>Desulfovibrionaceae</taxon>
    </lineage>
</organism>
<proteinExistence type="predicted"/>
<dbReference type="EMBL" id="SOBK01000003">
    <property type="protein sequence ID" value="TDT89772.1"/>
    <property type="molecule type" value="Genomic_DNA"/>
</dbReference>
<protein>
    <submittedName>
        <fullName evidence="1">Uncharacterized protein</fullName>
    </submittedName>
</protein>
<dbReference type="Proteomes" id="UP000295506">
    <property type="component" value="Unassembled WGS sequence"/>
</dbReference>
<evidence type="ECO:0000313" key="2">
    <source>
        <dbReference type="Proteomes" id="UP000295506"/>
    </source>
</evidence>
<gene>
    <name evidence="1" type="ORF">EDC59_10368</name>
</gene>
<dbReference type="RefSeq" id="WP_078063746.1">
    <property type="nucleotide sequence ID" value="NZ_SOBK01000003.1"/>
</dbReference>
<accession>A0AA94PP79</accession>
<dbReference type="AlphaFoldDB" id="A0AA94PP79"/>
<sequence length="92" mass="10930">MRKMVTMSNNCLECVFHHKKCILGHQRPWNSLSCDDYRPYCLVCTYPEEFCNTCRNLASRWMKPLDEDSHPSFRQADPVLFDCVWQPPSSRQ</sequence>
<name>A0AA94PP79_9BACT</name>
<reference evidence="1 2" key="1">
    <citation type="submission" date="2019-03" db="EMBL/GenBank/DDBJ databases">
        <title>Genomic Encyclopedia of Type Strains, Phase IV (KMG-IV): sequencing the most valuable type-strain genomes for metagenomic binning, comparative biology and taxonomic classification.</title>
        <authorList>
            <person name="Goeker M."/>
        </authorList>
    </citation>
    <scope>NUCLEOTIDE SEQUENCE [LARGE SCALE GENOMIC DNA]</scope>
    <source>
        <strain evidence="1 2">DSM 101483</strain>
    </source>
</reference>